<proteinExistence type="predicted"/>
<reference evidence="1" key="1">
    <citation type="submission" date="2022-12" db="EMBL/GenBank/DDBJ databases">
        <title>Polyphasic identification of a Novel Hot-Spring Cyanobacterium Ocullathermofonsia sinensis gen nov. sp. nov. and Genomic Insights on its Adaptations to the Thermal Habitat.</title>
        <authorList>
            <person name="Daroch M."/>
            <person name="Tang J."/>
            <person name="Jiang Y."/>
        </authorList>
    </citation>
    <scope>NUCLEOTIDE SEQUENCE</scope>
    <source>
        <strain evidence="1">PKUAC-SCTA174</strain>
    </source>
</reference>
<evidence type="ECO:0000313" key="2">
    <source>
        <dbReference type="Proteomes" id="UP001163152"/>
    </source>
</evidence>
<keyword evidence="2" id="KW-1185">Reference proteome</keyword>
<name>A0A9E9C8S4_9CYAN</name>
<gene>
    <name evidence="1" type="ORF">OXH18_16440</name>
</gene>
<protein>
    <submittedName>
        <fullName evidence="1">Uncharacterized protein</fullName>
    </submittedName>
</protein>
<dbReference type="RefSeq" id="WP_268608187.1">
    <property type="nucleotide sequence ID" value="NZ_CP113797.1"/>
</dbReference>
<evidence type="ECO:0000313" key="1">
    <source>
        <dbReference type="EMBL" id="WAL58757.1"/>
    </source>
</evidence>
<sequence length="115" mass="13055">MSESDRSDDVLRQLQALQEWQQREAKGLTGLEDFSPVDGALPIDPSLELAVMALVRSRYRGVAQWRIHQTYSFTCEGVFLKTYVESWEPGLPIRFTPEEAIVIARHLSDSPDAPH</sequence>
<dbReference type="AlphaFoldDB" id="A0A9E9C8S4"/>
<dbReference type="Proteomes" id="UP001163152">
    <property type="component" value="Chromosome"/>
</dbReference>
<organism evidence="1 2">
    <name type="scientific">Thermocoleostomius sinensis A174</name>
    <dbReference type="NCBI Taxonomy" id="2016057"/>
    <lineage>
        <taxon>Bacteria</taxon>
        <taxon>Bacillati</taxon>
        <taxon>Cyanobacteriota</taxon>
        <taxon>Cyanophyceae</taxon>
        <taxon>Oculatellales</taxon>
        <taxon>Oculatellaceae</taxon>
        <taxon>Thermocoleostomius</taxon>
    </lineage>
</organism>
<accession>A0A9E9C8S4</accession>
<dbReference type="EMBL" id="CP113797">
    <property type="protein sequence ID" value="WAL58757.1"/>
    <property type="molecule type" value="Genomic_DNA"/>
</dbReference>
<dbReference type="KEGG" id="tsin:OXH18_16440"/>